<keyword evidence="2" id="KW-1185">Reference proteome</keyword>
<dbReference type="InterPro" id="IPR052929">
    <property type="entry name" value="RNase_H-like_EbsB-rel"/>
</dbReference>
<reference evidence="1" key="1">
    <citation type="journal article" date="2023" name="Plant J.">
        <title>Genome sequences and population genomics provide insights into the demographic history, inbreeding, and mutation load of two 'living fossil' tree species of Dipteronia.</title>
        <authorList>
            <person name="Feng Y."/>
            <person name="Comes H.P."/>
            <person name="Chen J."/>
            <person name="Zhu S."/>
            <person name="Lu R."/>
            <person name="Zhang X."/>
            <person name="Li P."/>
            <person name="Qiu J."/>
            <person name="Olsen K.M."/>
            <person name="Qiu Y."/>
        </authorList>
    </citation>
    <scope>NUCLEOTIDE SEQUENCE</scope>
    <source>
        <strain evidence="1">NBL</strain>
    </source>
</reference>
<dbReference type="PANTHER" id="PTHR47074:SF48">
    <property type="entry name" value="POLYNUCLEOTIDYL TRANSFERASE, RIBONUCLEASE H-LIKE SUPERFAMILY PROTEIN"/>
    <property type="match status" value="1"/>
</dbReference>
<organism evidence="1 2">
    <name type="scientific">Dipteronia sinensis</name>
    <dbReference type="NCBI Taxonomy" id="43782"/>
    <lineage>
        <taxon>Eukaryota</taxon>
        <taxon>Viridiplantae</taxon>
        <taxon>Streptophyta</taxon>
        <taxon>Embryophyta</taxon>
        <taxon>Tracheophyta</taxon>
        <taxon>Spermatophyta</taxon>
        <taxon>Magnoliopsida</taxon>
        <taxon>eudicotyledons</taxon>
        <taxon>Gunneridae</taxon>
        <taxon>Pentapetalae</taxon>
        <taxon>rosids</taxon>
        <taxon>malvids</taxon>
        <taxon>Sapindales</taxon>
        <taxon>Sapindaceae</taxon>
        <taxon>Hippocastanoideae</taxon>
        <taxon>Acereae</taxon>
        <taxon>Dipteronia</taxon>
    </lineage>
</organism>
<accession>A0AAE0A6T2</accession>
<protein>
    <recommendedName>
        <fullName evidence="3">RNase H type-1 domain-containing protein</fullName>
    </recommendedName>
</protein>
<name>A0AAE0A6T2_9ROSI</name>
<proteinExistence type="predicted"/>
<dbReference type="EMBL" id="JANJYJ010000006">
    <property type="protein sequence ID" value="KAK3204892.1"/>
    <property type="molecule type" value="Genomic_DNA"/>
</dbReference>
<sequence length="106" mass="11399">MVVGVKCLFAHDTGLWPCSFETDALSVVNMLKVVASPYAEVGVIIHDFKLLLNSCPGDVAYVPRKANMAAYSLAKLDLINGCDSFWMEECPPSVAPFVTGDCPSSL</sequence>
<dbReference type="Proteomes" id="UP001281410">
    <property type="component" value="Unassembled WGS sequence"/>
</dbReference>
<dbReference type="AlphaFoldDB" id="A0AAE0A6T2"/>
<evidence type="ECO:0000313" key="2">
    <source>
        <dbReference type="Proteomes" id="UP001281410"/>
    </source>
</evidence>
<comment type="caution">
    <text evidence="1">The sequence shown here is derived from an EMBL/GenBank/DDBJ whole genome shotgun (WGS) entry which is preliminary data.</text>
</comment>
<evidence type="ECO:0000313" key="1">
    <source>
        <dbReference type="EMBL" id="KAK3204892.1"/>
    </source>
</evidence>
<dbReference type="PANTHER" id="PTHR47074">
    <property type="entry name" value="BNAC02G40300D PROTEIN"/>
    <property type="match status" value="1"/>
</dbReference>
<evidence type="ECO:0008006" key="3">
    <source>
        <dbReference type="Google" id="ProtNLM"/>
    </source>
</evidence>
<gene>
    <name evidence="1" type="ORF">Dsin_018938</name>
</gene>